<name>A0A1I7RXL5_BURXY</name>
<proteinExistence type="predicted"/>
<organism evidence="3 5">
    <name type="scientific">Bursaphelenchus xylophilus</name>
    <name type="common">Pinewood nematode worm</name>
    <name type="synonym">Aphelenchoides xylophilus</name>
    <dbReference type="NCBI Taxonomy" id="6326"/>
    <lineage>
        <taxon>Eukaryota</taxon>
        <taxon>Metazoa</taxon>
        <taxon>Ecdysozoa</taxon>
        <taxon>Nematoda</taxon>
        <taxon>Chromadorea</taxon>
        <taxon>Rhabditida</taxon>
        <taxon>Tylenchina</taxon>
        <taxon>Tylenchomorpha</taxon>
        <taxon>Aphelenchoidea</taxon>
        <taxon>Aphelenchoididae</taxon>
        <taxon>Bursaphelenchus</taxon>
    </lineage>
</organism>
<reference evidence="5" key="1">
    <citation type="submission" date="2016-11" db="UniProtKB">
        <authorList>
            <consortium name="WormBaseParasite"/>
        </authorList>
    </citation>
    <scope>IDENTIFICATION</scope>
</reference>
<feature type="compositionally biased region" description="Acidic residues" evidence="1">
    <location>
        <begin position="1"/>
        <end position="12"/>
    </location>
</feature>
<feature type="region of interest" description="Disordered" evidence="1">
    <location>
        <begin position="1"/>
        <end position="49"/>
    </location>
</feature>
<accession>A0A1I7RXL5</accession>
<reference evidence="2" key="2">
    <citation type="submission" date="2020-09" db="EMBL/GenBank/DDBJ databases">
        <authorList>
            <person name="Kikuchi T."/>
        </authorList>
    </citation>
    <scope>NUCLEOTIDE SEQUENCE</scope>
    <source>
        <strain evidence="2">Ka4C1</strain>
    </source>
</reference>
<dbReference type="AlphaFoldDB" id="A0A1I7RXL5"/>
<dbReference type="EMBL" id="CAJFCV020000005">
    <property type="protein sequence ID" value="CAG9126556.1"/>
    <property type="molecule type" value="Genomic_DNA"/>
</dbReference>
<dbReference type="Proteomes" id="UP000582659">
    <property type="component" value="Unassembled WGS sequence"/>
</dbReference>
<dbReference type="Proteomes" id="UP000659654">
    <property type="component" value="Unassembled WGS sequence"/>
</dbReference>
<protein>
    <submittedName>
        <fullName evidence="2">(pine wood nematode) hypothetical protein</fullName>
    </submittedName>
</protein>
<evidence type="ECO:0000313" key="4">
    <source>
        <dbReference type="Proteomes" id="UP000659654"/>
    </source>
</evidence>
<gene>
    <name evidence="2" type="ORF">BXYJ_LOCUS13167</name>
</gene>
<evidence type="ECO:0000313" key="3">
    <source>
        <dbReference type="Proteomes" id="UP000095284"/>
    </source>
</evidence>
<keyword evidence="4" id="KW-1185">Reference proteome</keyword>
<dbReference type="WBParaSite" id="BXY_0548200.1">
    <property type="protein sequence ID" value="BXY_0548200.1"/>
    <property type="gene ID" value="BXY_0548200"/>
</dbReference>
<dbReference type="EMBL" id="CAJFDI010000005">
    <property type="protein sequence ID" value="CAD5233076.1"/>
    <property type="molecule type" value="Genomic_DNA"/>
</dbReference>
<evidence type="ECO:0000256" key="1">
    <source>
        <dbReference type="SAM" id="MobiDB-lite"/>
    </source>
</evidence>
<dbReference type="Proteomes" id="UP000095284">
    <property type="component" value="Unplaced"/>
</dbReference>
<sequence length="89" mass="9572">MSSEEAAIEENVIDTQPEPTKAASEKPDGPSQPKSSSLTVPKDADRKWSTASRVAQENQVTCCESCLCCVECTRSCGPFVACWLAFCPV</sequence>
<evidence type="ECO:0000313" key="5">
    <source>
        <dbReference type="WBParaSite" id="BXY_0548200.1"/>
    </source>
</evidence>
<evidence type="ECO:0000313" key="2">
    <source>
        <dbReference type="EMBL" id="CAD5233076.1"/>
    </source>
</evidence>